<sequence>MDMKKFAAVLAVGALTFTACGGSDGDGDGGGSSDKDKIAASMLESGDMPEGIDESCVRGKINDLSDSDAKLIADNIDSPDMPEGLSEEGQGLIIGMLDCIDFSDLDLGDLDE</sequence>
<proteinExistence type="predicted"/>
<dbReference type="KEGG" id="aym:YM304_30710"/>
<dbReference type="PROSITE" id="PS51257">
    <property type="entry name" value="PROKAR_LIPOPROTEIN"/>
    <property type="match status" value="1"/>
</dbReference>
<organism evidence="2 3">
    <name type="scientific">Ilumatobacter coccineus (strain NBRC 103263 / KCTC 29153 / YM16-304)</name>
    <dbReference type="NCBI Taxonomy" id="1313172"/>
    <lineage>
        <taxon>Bacteria</taxon>
        <taxon>Bacillati</taxon>
        <taxon>Actinomycetota</taxon>
        <taxon>Acidimicrobiia</taxon>
        <taxon>Acidimicrobiales</taxon>
        <taxon>Ilumatobacteraceae</taxon>
        <taxon>Ilumatobacter</taxon>
    </lineage>
</organism>
<evidence type="ECO:0008006" key="4">
    <source>
        <dbReference type="Google" id="ProtNLM"/>
    </source>
</evidence>
<evidence type="ECO:0000313" key="3">
    <source>
        <dbReference type="Proteomes" id="UP000011863"/>
    </source>
</evidence>
<reference evidence="2 3" key="1">
    <citation type="journal article" date="2013" name="Int. J. Syst. Evol. Microbiol.">
        <title>Ilumatobacter nonamiense sp. nov. and Ilumatobacter coccineum sp. nov., isolated from seashore sand.</title>
        <authorList>
            <person name="Matsumoto A."/>
            <person name="Kasai H."/>
            <person name="Matsuo Y."/>
            <person name="Shizuri Y."/>
            <person name="Ichikawa N."/>
            <person name="Fujita N."/>
            <person name="Omura S."/>
            <person name="Takahashi Y."/>
        </authorList>
    </citation>
    <scope>NUCLEOTIDE SEQUENCE [LARGE SCALE GENOMIC DNA]</scope>
    <source>
        <strain evidence="3">NBRC 103263 / KCTC 29153 / YM16-304</strain>
    </source>
</reference>
<protein>
    <recommendedName>
        <fullName evidence="4">Lipoprotein</fullName>
    </recommendedName>
</protein>
<gene>
    <name evidence="2" type="ORF">YM304_30710</name>
</gene>
<feature type="region of interest" description="Disordered" evidence="1">
    <location>
        <begin position="21"/>
        <end position="52"/>
    </location>
</feature>
<dbReference type="EMBL" id="AP012057">
    <property type="protein sequence ID" value="BAN03385.1"/>
    <property type="molecule type" value="Genomic_DNA"/>
</dbReference>
<evidence type="ECO:0000256" key="1">
    <source>
        <dbReference type="SAM" id="MobiDB-lite"/>
    </source>
</evidence>
<dbReference type="Proteomes" id="UP000011863">
    <property type="component" value="Chromosome"/>
</dbReference>
<evidence type="ECO:0000313" key="2">
    <source>
        <dbReference type="EMBL" id="BAN03385.1"/>
    </source>
</evidence>
<feature type="compositionally biased region" description="Gly residues" evidence="1">
    <location>
        <begin position="22"/>
        <end position="32"/>
    </location>
</feature>
<keyword evidence="3" id="KW-1185">Reference proteome</keyword>
<accession>A0A6C7EE83</accession>
<dbReference type="AlphaFoldDB" id="A0A6C7EE83"/>
<name>A0A6C7EE83_ILUCY</name>